<protein>
    <submittedName>
        <fullName evidence="1">Uncharacterized protein</fullName>
    </submittedName>
</protein>
<sequence>MDNRTTGLVIGRLTFAAIGSVDVCLKGDFKSDILGQVIALCNSQFSDDAIAGHRLSDFAIPQLGTVSLISFDPHPLLDPHPYFEWFSLDQDHYRIELAEGDAWIVEPGNTGEFDEISDRLRDTLVSKLEASPTESKTSDQEWF</sequence>
<gene>
    <name evidence="1" type="ORF">PPG34_03920</name>
</gene>
<organism evidence="1 2">
    <name type="scientific">Candidatus Nitronereus thalassa</name>
    <dbReference type="NCBI Taxonomy" id="3020898"/>
    <lineage>
        <taxon>Bacteria</taxon>
        <taxon>Pseudomonadati</taxon>
        <taxon>Nitrospirota</taxon>
        <taxon>Nitrospiria</taxon>
        <taxon>Nitrospirales</taxon>
        <taxon>Nitrospiraceae</taxon>
        <taxon>Candidatus Nitronereus</taxon>
    </lineage>
</organism>
<dbReference type="EMBL" id="JAQOUE010000001">
    <property type="protein sequence ID" value="MDT7041482.1"/>
    <property type="molecule type" value="Genomic_DNA"/>
</dbReference>
<comment type="caution">
    <text evidence="1">The sequence shown here is derived from an EMBL/GenBank/DDBJ whole genome shotgun (WGS) entry which is preliminary data.</text>
</comment>
<dbReference type="Proteomes" id="UP001250932">
    <property type="component" value="Unassembled WGS sequence"/>
</dbReference>
<dbReference type="RefSeq" id="WP_313831834.1">
    <property type="nucleotide sequence ID" value="NZ_JAQOUE010000001.1"/>
</dbReference>
<proteinExistence type="predicted"/>
<evidence type="ECO:0000313" key="2">
    <source>
        <dbReference type="Proteomes" id="UP001250932"/>
    </source>
</evidence>
<accession>A0ABU3K543</accession>
<evidence type="ECO:0000313" key="1">
    <source>
        <dbReference type="EMBL" id="MDT7041482.1"/>
    </source>
</evidence>
<name>A0ABU3K543_9BACT</name>
<reference evidence="1 2" key="1">
    <citation type="journal article" date="2023" name="ISME J.">
        <title>Cultivation and genomic characterization of novel and ubiquitous marine nitrite-oxidizing bacteria from the Nitrospirales.</title>
        <authorList>
            <person name="Mueller A.J."/>
            <person name="Daebeler A."/>
            <person name="Herbold C.W."/>
            <person name="Kirkegaard R.H."/>
            <person name="Daims H."/>
        </authorList>
    </citation>
    <scope>NUCLEOTIDE SEQUENCE [LARGE SCALE GENOMIC DNA]</scope>
    <source>
        <strain evidence="1 2">EB</strain>
    </source>
</reference>
<keyword evidence="2" id="KW-1185">Reference proteome</keyword>